<dbReference type="Pfam" id="PF00135">
    <property type="entry name" value="COesterase"/>
    <property type="match status" value="1"/>
</dbReference>
<comment type="similarity">
    <text evidence="2 8">Belongs to the type-B carboxylesterase/lipase family.</text>
</comment>
<protein>
    <recommendedName>
        <fullName evidence="8">Carboxylic ester hydrolase</fullName>
        <ecNumber evidence="8">3.1.1.-</ecNumber>
    </recommendedName>
</protein>
<keyword evidence="7" id="KW-0325">Glycoprotein</keyword>
<evidence type="ECO:0000256" key="3">
    <source>
        <dbReference type="ARBA" id="ARBA00022525"/>
    </source>
</evidence>
<keyword evidence="3" id="KW-0964">Secreted</keyword>
<evidence type="ECO:0000256" key="4">
    <source>
        <dbReference type="ARBA" id="ARBA00022729"/>
    </source>
</evidence>
<comment type="subcellular location">
    <subcellularLocation>
        <location evidence="1">Secreted</location>
    </subcellularLocation>
</comment>
<dbReference type="GO" id="GO:0016787">
    <property type="term" value="F:hydrolase activity"/>
    <property type="evidence" value="ECO:0007669"/>
    <property type="project" value="UniProtKB-KW"/>
</dbReference>
<name>A0AAE0U2Z4_SORBR</name>
<reference evidence="10" key="1">
    <citation type="journal article" date="2023" name="Mol. Phylogenet. Evol.">
        <title>Genome-scale phylogeny and comparative genomics of the fungal order Sordariales.</title>
        <authorList>
            <person name="Hensen N."/>
            <person name="Bonometti L."/>
            <person name="Westerberg I."/>
            <person name="Brannstrom I.O."/>
            <person name="Guillou S."/>
            <person name="Cros-Aarteil S."/>
            <person name="Calhoun S."/>
            <person name="Haridas S."/>
            <person name="Kuo A."/>
            <person name="Mondo S."/>
            <person name="Pangilinan J."/>
            <person name="Riley R."/>
            <person name="LaButti K."/>
            <person name="Andreopoulos B."/>
            <person name="Lipzen A."/>
            <person name="Chen C."/>
            <person name="Yan M."/>
            <person name="Daum C."/>
            <person name="Ng V."/>
            <person name="Clum A."/>
            <person name="Steindorff A."/>
            <person name="Ohm R.A."/>
            <person name="Martin F."/>
            <person name="Silar P."/>
            <person name="Natvig D.O."/>
            <person name="Lalanne C."/>
            <person name="Gautier V."/>
            <person name="Ament-Velasquez S.L."/>
            <person name="Kruys A."/>
            <person name="Hutchinson M.I."/>
            <person name="Powell A.J."/>
            <person name="Barry K."/>
            <person name="Miller A.N."/>
            <person name="Grigoriev I.V."/>
            <person name="Debuchy R."/>
            <person name="Gladieux P."/>
            <person name="Hiltunen Thoren M."/>
            <person name="Johannesson H."/>
        </authorList>
    </citation>
    <scope>NUCLEOTIDE SEQUENCE</scope>
    <source>
        <strain evidence="10">FGSC 1904</strain>
    </source>
</reference>
<dbReference type="InterPro" id="IPR019826">
    <property type="entry name" value="Carboxylesterase_B_AS"/>
</dbReference>
<gene>
    <name evidence="10" type="ORF">B0T20DRAFT_99455</name>
</gene>
<dbReference type="InterPro" id="IPR002018">
    <property type="entry name" value="CarbesteraseB"/>
</dbReference>
<keyword evidence="11" id="KW-1185">Reference proteome</keyword>
<evidence type="ECO:0000256" key="8">
    <source>
        <dbReference type="RuleBase" id="RU361235"/>
    </source>
</evidence>
<dbReference type="Gene3D" id="3.40.50.1820">
    <property type="entry name" value="alpha/beta hydrolase"/>
    <property type="match status" value="1"/>
</dbReference>
<organism evidence="10 11">
    <name type="scientific">Sordaria brevicollis</name>
    <dbReference type="NCBI Taxonomy" id="83679"/>
    <lineage>
        <taxon>Eukaryota</taxon>
        <taxon>Fungi</taxon>
        <taxon>Dikarya</taxon>
        <taxon>Ascomycota</taxon>
        <taxon>Pezizomycotina</taxon>
        <taxon>Sordariomycetes</taxon>
        <taxon>Sordariomycetidae</taxon>
        <taxon>Sordariales</taxon>
        <taxon>Sordariaceae</taxon>
        <taxon>Sordaria</taxon>
    </lineage>
</organism>
<evidence type="ECO:0000313" key="10">
    <source>
        <dbReference type="EMBL" id="KAK3388659.1"/>
    </source>
</evidence>
<dbReference type="AlphaFoldDB" id="A0AAE0U2Z4"/>
<evidence type="ECO:0000256" key="5">
    <source>
        <dbReference type="ARBA" id="ARBA00022801"/>
    </source>
</evidence>
<dbReference type="EC" id="3.1.1.-" evidence="8"/>
<evidence type="ECO:0000256" key="7">
    <source>
        <dbReference type="ARBA" id="ARBA00023180"/>
    </source>
</evidence>
<comment type="caution">
    <text evidence="10">The sequence shown here is derived from an EMBL/GenBank/DDBJ whole genome shotgun (WGS) entry which is preliminary data.</text>
</comment>
<proteinExistence type="inferred from homology"/>
<dbReference type="SUPFAM" id="SSF53474">
    <property type="entry name" value="alpha/beta-Hydrolases"/>
    <property type="match status" value="1"/>
</dbReference>
<evidence type="ECO:0000256" key="2">
    <source>
        <dbReference type="ARBA" id="ARBA00005964"/>
    </source>
</evidence>
<dbReference type="InterPro" id="IPR029058">
    <property type="entry name" value="AB_hydrolase_fold"/>
</dbReference>
<reference evidence="10" key="2">
    <citation type="submission" date="2023-07" db="EMBL/GenBank/DDBJ databases">
        <authorList>
            <consortium name="Lawrence Berkeley National Laboratory"/>
            <person name="Haridas S."/>
            <person name="Hensen N."/>
            <person name="Bonometti L."/>
            <person name="Westerberg I."/>
            <person name="Brannstrom I.O."/>
            <person name="Guillou S."/>
            <person name="Cros-Aarteil S."/>
            <person name="Calhoun S."/>
            <person name="Kuo A."/>
            <person name="Mondo S."/>
            <person name="Pangilinan J."/>
            <person name="Riley R."/>
            <person name="LaButti K."/>
            <person name="Andreopoulos B."/>
            <person name="Lipzen A."/>
            <person name="Chen C."/>
            <person name="Yanf M."/>
            <person name="Daum C."/>
            <person name="Ng V."/>
            <person name="Clum A."/>
            <person name="Steindorff A."/>
            <person name="Ohm R."/>
            <person name="Martin F."/>
            <person name="Silar P."/>
            <person name="Natvig D."/>
            <person name="Lalanne C."/>
            <person name="Gautier V."/>
            <person name="Ament-velasquez S.L."/>
            <person name="Kruys A."/>
            <person name="Hutchinson M.I."/>
            <person name="Powell A.J."/>
            <person name="Barry K."/>
            <person name="Miller A.N."/>
            <person name="Grigoriev I.V."/>
            <person name="Debuchy R."/>
            <person name="Gladieux P."/>
            <person name="Thoren M.H."/>
            <person name="Johannesson H."/>
        </authorList>
    </citation>
    <scope>NUCLEOTIDE SEQUENCE</scope>
    <source>
        <strain evidence="10">FGSC 1904</strain>
    </source>
</reference>
<feature type="domain" description="Carboxylesterase type B" evidence="9">
    <location>
        <begin position="37"/>
        <end position="545"/>
    </location>
</feature>
<keyword evidence="4 8" id="KW-0732">Signal</keyword>
<evidence type="ECO:0000259" key="9">
    <source>
        <dbReference type="Pfam" id="PF00135"/>
    </source>
</evidence>
<dbReference type="InterPro" id="IPR050309">
    <property type="entry name" value="Type-B_Carboxylest/Lipase"/>
</dbReference>
<keyword evidence="6" id="KW-0443">Lipid metabolism</keyword>
<dbReference type="GO" id="GO:0005576">
    <property type="term" value="C:extracellular region"/>
    <property type="evidence" value="ECO:0007669"/>
    <property type="project" value="UniProtKB-SubCell"/>
</dbReference>
<dbReference type="FunFam" id="3.40.50.1820:FF:000213">
    <property type="entry name" value="Carboxylic ester hydrolase"/>
    <property type="match status" value="1"/>
</dbReference>
<accession>A0AAE0U2Z4</accession>
<dbReference type="GO" id="GO:0006629">
    <property type="term" value="P:lipid metabolic process"/>
    <property type="evidence" value="ECO:0007669"/>
    <property type="project" value="UniProtKB-KW"/>
</dbReference>
<dbReference type="EMBL" id="JAUTDP010000015">
    <property type="protein sequence ID" value="KAK3388659.1"/>
    <property type="molecule type" value="Genomic_DNA"/>
</dbReference>
<dbReference type="PROSITE" id="PS00122">
    <property type="entry name" value="CARBOXYLESTERASE_B_1"/>
    <property type="match status" value="1"/>
</dbReference>
<dbReference type="PANTHER" id="PTHR11559">
    <property type="entry name" value="CARBOXYLESTERASE"/>
    <property type="match status" value="1"/>
</dbReference>
<feature type="chain" id="PRO_5041781495" description="Carboxylic ester hydrolase" evidence="8">
    <location>
        <begin position="25"/>
        <end position="578"/>
    </location>
</feature>
<feature type="signal peptide" evidence="8">
    <location>
        <begin position="1"/>
        <end position="24"/>
    </location>
</feature>
<evidence type="ECO:0000313" key="11">
    <source>
        <dbReference type="Proteomes" id="UP001281003"/>
    </source>
</evidence>
<evidence type="ECO:0000256" key="6">
    <source>
        <dbReference type="ARBA" id="ARBA00023098"/>
    </source>
</evidence>
<evidence type="ECO:0000256" key="1">
    <source>
        <dbReference type="ARBA" id="ARBA00004613"/>
    </source>
</evidence>
<dbReference type="Proteomes" id="UP001281003">
    <property type="component" value="Unassembled WGS sequence"/>
</dbReference>
<keyword evidence="5 8" id="KW-0378">Hydrolase</keyword>
<sequence length="578" mass="62442">MKGFTKALLASSLVSAGLCAPAEPQPPTQVLDKRARPTVVASAGTIVGANGILTEGFNGIPFALPPTGNLRLKPPVRLNSSLGVFDASGIAPACPQFLADTSSNEFLPQVIDKLVNTQLFNKALNIKEDCLTISITRPKGTKAGDKLPVLFWIFGGGFELGWASMYDGAPLVTNAINMGKPYVYVAVNYRVGAFGFMPGKEILQDGSSNLGHLDQRMGLEWVADNIEAFGGDPNKVTIWGESAGAISVFNQMSLYDGNNKYNGKPLFRGAIMNSGSIVPADPVDCPKGQKVYDTVVKNAGCSGAADTLACLRTLPYETFLKAANSVPAILSYTSVALSYLPRPDGKVLTDSADRLVTAKKYAAVPMIIGDQEDEGTLFSLFQSNITTTSKLVSYLNDVFFHNAAESQIKSLVSTYSPLLSAGSPFGTGILNEIYPGFKRLAAILGDLVFTLTRRVFLDAAVTVNPSVPAWSYLASYDYGTPILGTFHGSDLLQVFYGILPNYASRSIQSYYANFVYNLDPNNASGGTSSKSKVDKEWPQWQKERKLVQFFANFAGYLKDDFRSDSYNWIKNNVEALYI</sequence>